<proteinExistence type="predicted"/>
<dbReference type="KEGG" id="taer:GT409_13840"/>
<accession>A0A6P1MBJ9</accession>
<dbReference type="InterPro" id="IPR025484">
    <property type="entry name" value="DUF4376"/>
</dbReference>
<protein>
    <submittedName>
        <fullName evidence="2">DUF4376 domain-containing protein</fullName>
    </submittedName>
</protein>
<organism evidence="2 3">
    <name type="scientific">Tichowtungia aerotolerans</name>
    <dbReference type="NCBI Taxonomy" id="2697043"/>
    <lineage>
        <taxon>Bacteria</taxon>
        <taxon>Pseudomonadati</taxon>
        <taxon>Kiritimatiellota</taxon>
        <taxon>Tichowtungiia</taxon>
        <taxon>Tichowtungiales</taxon>
        <taxon>Tichowtungiaceae</taxon>
        <taxon>Tichowtungia</taxon>
    </lineage>
</organism>
<feature type="domain" description="DUF4376" evidence="1">
    <location>
        <begin position="65"/>
        <end position="174"/>
    </location>
</feature>
<dbReference type="Proteomes" id="UP000464954">
    <property type="component" value="Chromosome"/>
</dbReference>
<dbReference type="AlphaFoldDB" id="A0A6P1MBJ9"/>
<evidence type="ECO:0000259" key="1">
    <source>
        <dbReference type="Pfam" id="PF14301"/>
    </source>
</evidence>
<evidence type="ECO:0000313" key="3">
    <source>
        <dbReference type="Proteomes" id="UP000464954"/>
    </source>
</evidence>
<dbReference type="EMBL" id="CP047593">
    <property type="protein sequence ID" value="QHI70473.1"/>
    <property type="molecule type" value="Genomic_DNA"/>
</dbReference>
<gene>
    <name evidence="2" type="ORF">GT409_13840</name>
</gene>
<reference evidence="2 3" key="1">
    <citation type="submission" date="2020-01" db="EMBL/GenBank/DDBJ databases">
        <title>Ponticoccus aerotolerans gen. nov., sp. nov., an anaerobic bacterium and proposal of Ponticoccusceae fam. nov., Ponticoccusles ord. nov. and Ponticoccuse classis nov. in the phylum Kiritimatiellaeota.</title>
        <authorList>
            <person name="Zhou L.Y."/>
            <person name="Du Z.J."/>
        </authorList>
    </citation>
    <scope>NUCLEOTIDE SEQUENCE [LARGE SCALE GENOMIC DNA]</scope>
    <source>
        <strain evidence="2 3">S-5007</strain>
    </source>
</reference>
<name>A0A6P1MBJ9_9BACT</name>
<sequence>MKQIEVNKISGAVLYYPNGGAMATDDTLAVTVTEEMEELLSGSYPCIWDFGSETLIQDIPELSKAQETQKAKIAASRYDAEFGGFTDEASGMFCRTDERTRSLLTAAKVRATEDETYTVSNWKTSEGTFITLSNATIIALESAMHDFIEAQFAKEAALCVQIDSATTNEEVEAISW</sequence>
<keyword evidence="3" id="KW-1185">Reference proteome</keyword>
<dbReference type="Pfam" id="PF14301">
    <property type="entry name" value="DUF4376"/>
    <property type="match status" value="1"/>
</dbReference>
<evidence type="ECO:0000313" key="2">
    <source>
        <dbReference type="EMBL" id="QHI70473.1"/>
    </source>
</evidence>
<dbReference type="RefSeq" id="WP_160629649.1">
    <property type="nucleotide sequence ID" value="NZ_CP047593.1"/>
</dbReference>